<keyword evidence="2" id="KW-0285">Flavoprotein</keyword>
<evidence type="ECO:0000259" key="4">
    <source>
        <dbReference type="Pfam" id="PF01494"/>
    </source>
</evidence>
<evidence type="ECO:0000256" key="2">
    <source>
        <dbReference type="ARBA" id="ARBA00022630"/>
    </source>
</evidence>
<dbReference type="EMBL" id="JARRAG010000002">
    <property type="protein sequence ID" value="MDG3005528.1"/>
    <property type="molecule type" value="Genomic_DNA"/>
</dbReference>
<dbReference type="PANTHER" id="PTHR43004:SF19">
    <property type="entry name" value="BINDING MONOOXYGENASE, PUTATIVE (JCVI)-RELATED"/>
    <property type="match status" value="1"/>
</dbReference>
<dbReference type="Pfam" id="PF01494">
    <property type="entry name" value="FAD_binding_3"/>
    <property type="match status" value="1"/>
</dbReference>
<evidence type="ECO:0000313" key="5">
    <source>
        <dbReference type="EMBL" id="MDG3005528.1"/>
    </source>
</evidence>
<dbReference type="InterPro" id="IPR036188">
    <property type="entry name" value="FAD/NAD-bd_sf"/>
</dbReference>
<dbReference type="RefSeq" id="WP_277861860.1">
    <property type="nucleotide sequence ID" value="NZ_JARRAG010000002.1"/>
</dbReference>
<accession>A0ABT6FD55</accession>
<comment type="caution">
    <text evidence="5">The sequence shown here is derived from an EMBL/GenBank/DDBJ whole genome shotgun (WGS) entry which is preliminary data.</text>
</comment>
<dbReference type="PRINTS" id="PR00420">
    <property type="entry name" value="RNGMNOXGNASE"/>
</dbReference>
<keyword evidence="3" id="KW-0274">FAD</keyword>
<protein>
    <submittedName>
        <fullName evidence="5">FAD-dependent monooxygenase</fullName>
    </submittedName>
</protein>
<dbReference type="GO" id="GO:0004497">
    <property type="term" value="F:monooxygenase activity"/>
    <property type="evidence" value="ECO:0007669"/>
    <property type="project" value="UniProtKB-KW"/>
</dbReference>
<comment type="cofactor">
    <cofactor evidence="1">
        <name>FAD</name>
        <dbReference type="ChEBI" id="CHEBI:57692"/>
    </cofactor>
</comment>
<evidence type="ECO:0000256" key="1">
    <source>
        <dbReference type="ARBA" id="ARBA00001974"/>
    </source>
</evidence>
<keyword evidence="5" id="KW-0560">Oxidoreductase</keyword>
<dbReference type="SUPFAM" id="SSF51905">
    <property type="entry name" value="FAD/NAD(P)-binding domain"/>
    <property type="match status" value="1"/>
</dbReference>
<dbReference type="Gene3D" id="3.30.70.2450">
    <property type="match status" value="1"/>
</dbReference>
<dbReference type="InterPro" id="IPR002938">
    <property type="entry name" value="FAD-bd"/>
</dbReference>
<sequence>MADRIDRHVEVLVAGAGPSGLSLACELRRRGVGCLLVDEAAGSSSERESPALTIHAATMEVFHRMGIAGRIRDEARVAHGVGLYRASSRIVDVRLTLAPDETRFPFILVLPQSRTERILLERLELLGGGIEWETRLTSFKADLDGVTAELKSSSNRSSSVRAKWLIGCDGGRSVVRHGLGLTSAGDEYPERYLSADANVSWRLTPDEAAVVLTSEGPFVAIPLPEEGRWRLIDATGKSDVRAPEAILARLRELAGPISGLGGEVGEASWTSSFVIHRRVVDRYRAGRGFVVGDAAHLHSPAGGQGMNAGVQDAANLAWKLAMVIRREAPESLLESYDPERRPVGERVLRGTDRIMRMFAARNPPTRAARDAVLAALGRIEGVRRRISREVAELTVSYSGSPIVAESRAGWFGAVVQEGAKGCRATRSLLRGPAPGDRMPDVLLAQIDPVTGGPLRLSDVVFRADLDPKADPVVRHILLIFPGTLPASGTLLEGFPIEDFVPPHLDDRIHPILVEPRADFEGFQAWRGERLADPANGLHRRFGAEGACLYLVRPDGFIAFRARPLDPSVFREYAKRIFL</sequence>
<name>A0ABT6FD55_9BACT</name>
<evidence type="ECO:0000256" key="3">
    <source>
        <dbReference type="ARBA" id="ARBA00022827"/>
    </source>
</evidence>
<feature type="domain" description="FAD-binding" evidence="4">
    <location>
        <begin position="9"/>
        <end position="349"/>
    </location>
</feature>
<dbReference type="Gene3D" id="3.40.30.120">
    <property type="match status" value="1"/>
</dbReference>
<evidence type="ECO:0000313" key="6">
    <source>
        <dbReference type="Proteomes" id="UP001216907"/>
    </source>
</evidence>
<dbReference type="PROSITE" id="PS51257">
    <property type="entry name" value="PROKAR_LIPOPROTEIN"/>
    <property type="match status" value="1"/>
</dbReference>
<dbReference type="Gene3D" id="3.50.50.60">
    <property type="entry name" value="FAD/NAD(P)-binding domain"/>
    <property type="match status" value="1"/>
</dbReference>
<dbReference type="PANTHER" id="PTHR43004">
    <property type="entry name" value="TRK SYSTEM POTASSIUM UPTAKE PROTEIN"/>
    <property type="match status" value="1"/>
</dbReference>
<keyword evidence="5" id="KW-0503">Monooxygenase</keyword>
<reference evidence="5 6" key="1">
    <citation type="submission" date="2023-03" db="EMBL/GenBank/DDBJ databases">
        <title>Paludisphaera mucosa sp. nov. a novel planctomycete from northern fen.</title>
        <authorList>
            <person name="Ivanova A."/>
        </authorList>
    </citation>
    <scope>NUCLEOTIDE SEQUENCE [LARGE SCALE GENOMIC DNA]</scope>
    <source>
        <strain evidence="5 6">Pla2</strain>
    </source>
</reference>
<gene>
    <name evidence="5" type="ORF">PZE19_17210</name>
</gene>
<dbReference type="InterPro" id="IPR050641">
    <property type="entry name" value="RIFMO-like"/>
</dbReference>
<keyword evidence="6" id="KW-1185">Reference proteome</keyword>
<organism evidence="5 6">
    <name type="scientific">Paludisphaera mucosa</name>
    <dbReference type="NCBI Taxonomy" id="3030827"/>
    <lineage>
        <taxon>Bacteria</taxon>
        <taxon>Pseudomonadati</taxon>
        <taxon>Planctomycetota</taxon>
        <taxon>Planctomycetia</taxon>
        <taxon>Isosphaerales</taxon>
        <taxon>Isosphaeraceae</taxon>
        <taxon>Paludisphaera</taxon>
    </lineage>
</organism>
<dbReference type="Proteomes" id="UP001216907">
    <property type="component" value="Unassembled WGS sequence"/>
</dbReference>
<proteinExistence type="predicted"/>